<feature type="transmembrane region" description="Helical" evidence="1">
    <location>
        <begin position="51"/>
        <end position="73"/>
    </location>
</feature>
<dbReference type="InterPro" id="IPR036691">
    <property type="entry name" value="Endo/exonu/phosph_ase_sf"/>
</dbReference>
<name>A0A931D7Y5_9ACTN</name>
<dbReference type="SUPFAM" id="SSF56219">
    <property type="entry name" value="DNase I-like"/>
    <property type="match status" value="1"/>
</dbReference>
<keyword evidence="4" id="KW-1185">Reference proteome</keyword>
<keyword evidence="1" id="KW-1133">Transmembrane helix</keyword>
<evidence type="ECO:0000256" key="1">
    <source>
        <dbReference type="SAM" id="Phobius"/>
    </source>
</evidence>
<organism evidence="3 4">
    <name type="scientific">Actinomadura viridis</name>
    <dbReference type="NCBI Taxonomy" id="58110"/>
    <lineage>
        <taxon>Bacteria</taxon>
        <taxon>Bacillati</taxon>
        <taxon>Actinomycetota</taxon>
        <taxon>Actinomycetes</taxon>
        <taxon>Streptosporangiales</taxon>
        <taxon>Thermomonosporaceae</taxon>
        <taxon>Actinomadura</taxon>
    </lineage>
</organism>
<sequence length="312" mass="32804">MGWGTWAAVRLAGGDALPGIGALATPPLAVTPFVAALSPIPVLLALLLRRWWAAVAASVVALSLVAAVAPRAFVDEGPAARGPVVRVLAANLYFGQADAGELVELVRRTRPDVLSVQELTAEAAVRYEKAGLGRLLPHRVLDTRWGAAGSGLYSRHPLRRLPPPGETRFATPRAEFTVQGNRRVEVTAVHPVPPISSAAYRSWKADMALLPSATRAGEDAAAGAGAPVRILAGDFNATLDHAHLRRLIGRGYADAADRAGAGLTSTWGDGGTSPPLTIDHVLVDRRCAVKGFAVHDVRGSDHRAVFAEVRLP</sequence>
<protein>
    <submittedName>
        <fullName evidence="3">Endonuclease/exonuclease/phosphatase (EEP) superfamily protein YafD</fullName>
    </submittedName>
</protein>
<keyword evidence="3" id="KW-0378">Hydrolase</keyword>
<keyword evidence="1" id="KW-0812">Transmembrane</keyword>
<dbReference type="Proteomes" id="UP000614047">
    <property type="component" value="Unassembled WGS sequence"/>
</dbReference>
<keyword evidence="1" id="KW-0472">Membrane</keyword>
<keyword evidence="3" id="KW-0255">Endonuclease</keyword>
<dbReference type="EMBL" id="JADOUA010000001">
    <property type="protein sequence ID" value="MBG6086099.1"/>
    <property type="molecule type" value="Genomic_DNA"/>
</dbReference>
<feature type="domain" description="Endonuclease/exonuclease/phosphatase" evidence="2">
    <location>
        <begin position="90"/>
        <end position="302"/>
    </location>
</feature>
<comment type="caution">
    <text evidence="3">The sequence shown here is derived from an EMBL/GenBank/DDBJ whole genome shotgun (WGS) entry which is preliminary data.</text>
</comment>
<proteinExistence type="predicted"/>
<dbReference type="AlphaFoldDB" id="A0A931D7Y5"/>
<dbReference type="Pfam" id="PF03372">
    <property type="entry name" value="Exo_endo_phos"/>
    <property type="match status" value="1"/>
</dbReference>
<evidence type="ECO:0000313" key="4">
    <source>
        <dbReference type="Proteomes" id="UP000614047"/>
    </source>
</evidence>
<evidence type="ECO:0000259" key="2">
    <source>
        <dbReference type="Pfam" id="PF03372"/>
    </source>
</evidence>
<dbReference type="Gene3D" id="3.60.10.10">
    <property type="entry name" value="Endonuclease/exonuclease/phosphatase"/>
    <property type="match status" value="1"/>
</dbReference>
<dbReference type="GO" id="GO:0004519">
    <property type="term" value="F:endonuclease activity"/>
    <property type="evidence" value="ECO:0007669"/>
    <property type="project" value="UniProtKB-KW"/>
</dbReference>
<accession>A0A931D7Y5</accession>
<reference evidence="3" key="1">
    <citation type="submission" date="2020-11" db="EMBL/GenBank/DDBJ databases">
        <title>Sequencing the genomes of 1000 actinobacteria strains.</title>
        <authorList>
            <person name="Klenk H.-P."/>
        </authorList>
    </citation>
    <scope>NUCLEOTIDE SEQUENCE</scope>
    <source>
        <strain evidence="3">DSM 43175</strain>
    </source>
</reference>
<dbReference type="InterPro" id="IPR005135">
    <property type="entry name" value="Endo/exonuclease/phosphatase"/>
</dbReference>
<gene>
    <name evidence="3" type="ORF">IW256_000212</name>
</gene>
<keyword evidence="3" id="KW-0540">Nuclease</keyword>
<feature type="transmembrane region" description="Helical" evidence="1">
    <location>
        <begin position="20"/>
        <end position="44"/>
    </location>
</feature>
<evidence type="ECO:0000313" key="3">
    <source>
        <dbReference type="EMBL" id="MBG6086099.1"/>
    </source>
</evidence>
<dbReference type="RefSeq" id="WP_197009148.1">
    <property type="nucleotide sequence ID" value="NZ_BAABES010000017.1"/>
</dbReference>